<dbReference type="EMBL" id="FOFU01000002">
    <property type="protein sequence ID" value="SEQ13377.1"/>
    <property type="molecule type" value="Genomic_DNA"/>
</dbReference>
<dbReference type="OrthoDB" id="9802350at2"/>
<evidence type="ECO:0000256" key="1">
    <source>
        <dbReference type="ARBA" id="ARBA00001946"/>
    </source>
</evidence>
<dbReference type="NCBIfam" id="TIGR01549">
    <property type="entry name" value="HAD-SF-IA-v1"/>
    <property type="match status" value="1"/>
</dbReference>
<reference evidence="5 6" key="1">
    <citation type="submission" date="2016-10" db="EMBL/GenBank/DDBJ databases">
        <authorList>
            <person name="de Groot N.N."/>
        </authorList>
    </citation>
    <scope>NUCLEOTIDE SEQUENCE [LARGE SCALE GENOMIC DNA]</scope>
    <source>
        <strain evidence="5 6">B25</strain>
    </source>
</reference>
<dbReference type="Pfam" id="PF13419">
    <property type="entry name" value="HAD_2"/>
    <property type="match status" value="1"/>
</dbReference>
<dbReference type="PANTHER" id="PTHR46470">
    <property type="entry name" value="N-ACYLNEURAMINATE-9-PHOSPHATASE"/>
    <property type="match status" value="1"/>
</dbReference>
<dbReference type="NCBIfam" id="TIGR01662">
    <property type="entry name" value="HAD-SF-IIIA"/>
    <property type="match status" value="1"/>
</dbReference>
<dbReference type="RefSeq" id="WP_074641887.1">
    <property type="nucleotide sequence ID" value="NZ_FOFU01000002.1"/>
</dbReference>
<keyword evidence="4" id="KW-0460">Magnesium</keyword>
<dbReference type="InterPro" id="IPR051400">
    <property type="entry name" value="HAD-like_hydrolase"/>
</dbReference>
<dbReference type="GO" id="GO:0016791">
    <property type="term" value="F:phosphatase activity"/>
    <property type="evidence" value="ECO:0007669"/>
    <property type="project" value="TreeGrafter"/>
</dbReference>
<dbReference type="Gene3D" id="1.10.150.520">
    <property type="match status" value="1"/>
</dbReference>
<accession>A0A1H9DJ78</accession>
<sequence length="209" mass="24029">MKTIFFDVGYTLVNEDAVWEKRCQEQVETEEAKALGLSVVDLFHEIRKATIAWLPQYRTVVKKFNFKEVAPYRSELETLYEEVPEVLKVLSKNHKLGVIANQLDGLKERLENFGILQYFSYVISSWDVKVMKPDVQIFEYALKTAECKPEEAFMVGDRLDNDIAPAKSLGMKTVWIKQGFGALQIPMSAESKPDYTVNNFSELLKIFAE</sequence>
<dbReference type="AlphaFoldDB" id="A0A1H9DJ78"/>
<dbReference type="InterPro" id="IPR023214">
    <property type="entry name" value="HAD_sf"/>
</dbReference>
<dbReference type="InterPro" id="IPR006439">
    <property type="entry name" value="HAD-SF_hydro_IA"/>
</dbReference>
<evidence type="ECO:0000256" key="3">
    <source>
        <dbReference type="ARBA" id="ARBA00022801"/>
    </source>
</evidence>
<evidence type="ECO:0000256" key="4">
    <source>
        <dbReference type="ARBA" id="ARBA00022842"/>
    </source>
</evidence>
<dbReference type="SFLD" id="SFLDS00003">
    <property type="entry name" value="Haloacid_Dehalogenase"/>
    <property type="match status" value="1"/>
</dbReference>
<dbReference type="Gene3D" id="3.40.50.1000">
    <property type="entry name" value="HAD superfamily/HAD-like"/>
    <property type="match status" value="1"/>
</dbReference>
<proteinExistence type="predicted"/>
<dbReference type="NCBIfam" id="TIGR01509">
    <property type="entry name" value="HAD-SF-IA-v3"/>
    <property type="match status" value="1"/>
</dbReference>
<name>A0A1H9DJ78_9SPIR</name>
<dbReference type="InterPro" id="IPR041492">
    <property type="entry name" value="HAD_2"/>
</dbReference>
<keyword evidence="2" id="KW-0479">Metal-binding</keyword>
<dbReference type="GO" id="GO:0046872">
    <property type="term" value="F:metal ion binding"/>
    <property type="evidence" value="ECO:0007669"/>
    <property type="project" value="UniProtKB-KW"/>
</dbReference>
<dbReference type="PANTHER" id="PTHR46470:SF2">
    <property type="entry name" value="GLYCERALDEHYDE 3-PHOSPHATE PHOSPHATASE"/>
    <property type="match status" value="1"/>
</dbReference>
<dbReference type="InterPro" id="IPR036412">
    <property type="entry name" value="HAD-like_sf"/>
</dbReference>
<dbReference type="PRINTS" id="PR00413">
    <property type="entry name" value="HADHALOGNASE"/>
</dbReference>
<dbReference type="SUPFAM" id="SSF56784">
    <property type="entry name" value="HAD-like"/>
    <property type="match status" value="1"/>
</dbReference>
<dbReference type="GO" id="GO:0044281">
    <property type="term" value="P:small molecule metabolic process"/>
    <property type="evidence" value="ECO:0007669"/>
    <property type="project" value="UniProtKB-ARBA"/>
</dbReference>
<organism evidence="5 6">
    <name type="scientific">Treponema bryantii</name>
    <dbReference type="NCBI Taxonomy" id="163"/>
    <lineage>
        <taxon>Bacteria</taxon>
        <taxon>Pseudomonadati</taxon>
        <taxon>Spirochaetota</taxon>
        <taxon>Spirochaetia</taxon>
        <taxon>Spirochaetales</taxon>
        <taxon>Treponemataceae</taxon>
        <taxon>Treponema</taxon>
    </lineage>
</organism>
<evidence type="ECO:0000313" key="5">
    <source>
        <dbReference type="EMBL" id="SEQ13377.1"/>
    </source>
</evidence>
<dbReference type="InterPro" id="IPR006549">
    <property type="entry name" value="HAD-SF_hydro_IIIA"/>
</dbReference>
<gene>
    <name evidence="5" type="ORF">SAMN04487977_102592</name>
</gene>
<keyword evidence="3 5" id="KW-0378">Hydrolase</keyword>
<protein>
    <submittedName>
        <fullName evidence="5">Putative hydrolase of the HAD superfamily</fullName>
    </submittedName>
</protein>
<dbReference type="SFLD" id="SFLDG01129">
    <property type="entry name" value="C1.5:_HAD__Beta-PGM__Phosphata"/>
    <property type="match status" value="1"/>
</dbReference>
<evidence type="ECO:0000256" key="2">
    <source>
        <dbReference type="ARBA" id="ARBA00022723"/>
    </source>
</evidence>
<evidence type="ECO:0000313" key="6">
    <source>
        <dbReference type="Proteomes" id="UP000182360"/>
    </source>
</evidence>
<keyword evidence="6" id="KW-1185">Reference proteome</keyword>
<dbReference type="Proteomes" id="UP000182360">
    <property type="component" value="Unassembled WGS sequence"/>
</dbReference>
<comment type="cofactor">
    <cofactor evidence="1">
        <name>Mg(2+)</name>
        <dbReference type="ChEBI" id="CHEBI:18420"/>
    </cofactor>
</comment>